<evidence type="ECO:0000313" key="2">
    <source>
        <dbReference type="EMBL" id="NMG83826.1"/>
    </source>
</evidence>
<dbReference type="InterPro" id="IPR036513">
    <property type="entry name" value="STAS_dom_sf"/>
</dbReference>
<dbReference type="PANTHER" id="PTHR33745:SF1">
    <property type="entry name" value="RSBT ANTAGONIST PROTEIN RSBS"/>
    <property type="match status" value="1"/>
</dbReference>
<comment type="caution">
    <text evidence="2">The sequence shown here is derived from an EMBL/GenBank/DDBJ whole genome shotgun (WGS) entry which is preliminary data.</text>
</comment>
<dbReference type="CDD" id="cd07041">
    <property type="entry name" value="STAS_RsbR_RsbS_like"/>
    <property type="match status" value="1"/>
</dbReference>
<dbReference type="Gene3D" id="3.30.750.24">
    <property type="entry name" value="STAS domain"/>
    <property type="match status" value="1"/>
</dbReference>
<dbReference type="Proteomes" id="UP000606580">
    <property type="component" value="Unassembled WGS sequence"/>
</dbReference>
<gene>
    <name evidence="2" type="ORF">GIS02_06480</name>
</gene>
<evidence type="ECO:0000259" key="1">
    <source>
        <dbReference type="PROSITE" id="PS50801"/>
    </source>
</evidence>
<dbReference type="SUPFAM" id="SSF52091">
    <property type="entry name" value="SpoIIaa-like"/>
    <property type="match status" value="1"/>
</dbReference>
<dbReference type="EMBL" id="WNEG01000111">
    <property type="protein sequence ID" value="NMG83826.1"/>
    <property type="molecule type" value="Genomic_DNA"/>
</dbReference>
<evidence type="ECO:0000313" key="3">
    <source>
        <dbReference type="Proteomes" id="UP000606580"/>
    </source>
</evidence>
<dbReference type="Pfam" id="PF01740">
    <property type="entry name" value="STAS"/>
    <property type="match status" value="1"/>
</dbReference>
<proteinExistence type="predicted"/>
<reference evidence="2" key="1">
    <citation type="journal article" date="2020" name="MBio">
        <title>'Candidatus Ethanoperedens,' a Thermophilic Genus of Archaea Mediating the Anaerobic Oxidation of Ethane.</title>
        <authorList>
            <person name="Hahn C.J."/>
            <person name="Laso-Perez R."/>
            <person name="Vulcano F."/>
            <person name="Vaziourakis K.M."/>
            <person name="Stokke R."/>
            <person name="Steen I.H."/>
            <person name="Teske A."/>
            <person name="Boetius A."/>
            <person name="Liebeke M."/>
            <person name="Amann R."/>
            <person name="Knittel K."/>
            <person name="Wegener G."/>
        </authorList>
    </citation>
    <scope>NUCLEOTIDE SEQUENCE</scope>
    <source>
        <strain evidence="2">GoM-Arc1-LC-WB58</strain>
    </source>
</reference>
<dbReference type="InterPro" id="IPR051932">
    <property type="entry name" value="Bact_StressResp_Reg"/>
</dbReference>
<dbReference type="AlphaFoldDB" id="A0A848DB80"/>
<dbReference type="PANTHER" id="PTHR33745">
    <property type="entry name" value="RSBT ANTAGONIST PROTEIN RSBS-RELATED"/>
    <property type="match status" value="1"/>
</dbReference>
<organism evidence="2 3">
    <name type="scientific">Candidatus Ethanoperedens thermophilum</name>
    <dbReference type="NCBI Taxonomy" id="2766897"/>
    <lineage>
        <taxon>Archaea</taxon>
        <taxon>Methanobacteriati</taxon>
        <taxon>Methanobacteriota</taxon>
        <taxon>Stenosarchaea group</taxon>
        <taxon>Methanomicrobia</taxon>
        <taxon>Methanosarcinales</taxon>
        <taxon>Methanosarcinales incertae sedis</taxon>
        <taxon>GOM Arc I cluster</taxon>
        <taxon>Candidatus Ethanoperedens</taxon>
    </lineage>
</organism>
<dbReference type="PROSITE" id="PS50801">
    <property type="entry name" value="STAS"/>
    <property type="match status" value="1"/>
</dbReference>
<feature type="domain" description="STAS" evidence="1">
    <location>
        <begin position="1"/>
        <end position="113"/>
    </location>
</feature>
<dbReference type="InterPro" id="IPR002645">
    <property type="entry name" value="STAS_dom"/>
</dbReference>
<accession>A0A848DB80</accession>
<name>A0A848DB80_9EURY</name>
<protein>
    <submittedName>
        <fullName evidence="2">STAS domain-containing protein</fullName>
    </submittedName>
</protein>
<sequence length="126" mass="13744">MDIPILKIENFLVVTIQAEMSDDEILKLQEDILSRIKEVSASGLIIDITALDVVDSFMGRTLSNIANTADLLGAKTVVVGIRPAVALTLVELGIRIKWNLNTALNLEKGIDMLKRRIERQGAGGAF</sequence>